<dbReference type="GeneID" id="93317212"/>
<proteinExistence type="predicted"/>
<dbReference type="SUPFAM" id="SSF52833">
    <property type="entry name" value="Thioredoxin-like"/>
    <property type="match status" value="1"/>
</dbReference>
<name>M2YCK6_9MICC</name>
<dbReference type="Pfam" id="PF22234">
    <property type="entry name" value="Rv2466c-like"/>
    <property type="match status" value="1"/>
</dbReference>
<dbReference type="InterPro" id="IPR036249">
    <property type="entry name" value="Thioredoxin-like_sf"/>
</dbReference>
<dbReference type="STRING" id="71999.KPaMU14_05040"/>
<sequence length="201" mass="22534">MSDKVDFWFDPLCPWAWMTSRWMGEVQQRRDVEVDWRIISLGILNENNPDNHHHGHDESMWMVRVIQAAAQAHGDEYRKKLYDAMGTRWHVQGYGDEKKLVETIAESLEEVGLPAELIEAKDSTDFDAALRESTEAAQAVAGKDIGTPCIAVNGTGFFGPVFTPAPKGEQAAEIWDAALTLSGYSGFYELKRGREKGPDFS</sequence>
<organism evidence="1 2">
    <name type="scientific">Kocuria palustris PEL</name>
    <dbReference type="NCBI Taxonomy" id="1236550"/>
    <lineage>
        <taxon>Bacteria</taxon>
        <taxon>Bacillati</taxon>
        <taxon>Actinomycetota</taxon>
        <taxon>Actinomycetes</taxon>
        <taxon>Micrococcales</taxon>
        <taxon>Micrococcaceae</taxon>
        <taxon>Kocuria</taxon>
    </lineage>
</organism>
<dbReference type="InterPro" id="IPR053977">
    <property type="entry name" value="Rv2466c-like"/>
</dbReference>
<keyword evidence="2" id="KW-1185">Reference proteome</keyword>
<accession>M2YCK6</accession>
<dbReference type="Gene3D" id="3.40.30.10">
    <property type="entry name" value="Glutaredoxin"/>
    <property type="match status" value="1"/>
</dbReference>
<evidence type="ECO:0000313" key="1">
    <source>
        <dbReference type="EMBL" id="EME36250.1"/>
    </source>
</evidence>
<gene>
    <name evidence="1" type="ORF">C884_00729</name>
</gene>
<protein>
    <submittedName>
        <fullName evidence="1">Uncharacterized protein</fullName>
    </submittedName>
</protein>
<dbReference type="RefSeq" id="WP_006215154.1">
    <property type="nucleotide sequence ID" value="NZ_ANHZ02000017.1"/>
</dbReference>
<dbReference type="EMBL" id="ANHZ02000017">
    <property type="protein sequence ID" value="EME36250.1"/>
    <property type="molecule type" value="Genomic_DNA"/>
</dbReference>
<comment type="caution">
    <text evidence="1">The sequence shown here is derived from an EMBL/GenBank/DDBJ whole genome shotgun (WGS) entry which is preliminary data.</text>
</comment>
<reference evidence="1 2" key="1">
    <citation type="journal article" date="2014" name="Genome Announc.">
        <title>Draft Genome Sequence of Kocuria palustris PEL.</title>
        <authorList>
            <person name="Sharma G."/>
            <person name="Khatri I."/>
            <person name="Subramanian S."/>
        </authorList>
    </citation>
    <scope>NUCLEOTIDE SEQUENCE [LARGE SCALE GENOMIC DNA]</scope>
    <source>
        <strain evidence="1 2">PEL</strain>
    </source>
</reference>
<evidence type="ECO:0000313" key="2">
    <source>
        <dbReference type="Proteomes" id="UP000009877"/>
    </source>
</evidence>
<dbReference type="AlphaFoldDB" id="M2YCK6"/>
<dbReference type="Proteomes" id="UP000009877">
    <property type="component" value="Unassembled WGS sequence"/>
</dbReference>